<dbReference type="InterPro" id="IPR036259">
    <property type="entry name" value="MFS_trans_sf"/>
</dbReference>
<protein>
    <submittedName>
        <fullName evidence="8">MFS general substrate transporter</fullName>
    </submittedName>
</protein>
<dbReference type="Proteomes" id="UP000799441">
    <property type="component" value="Unassembled WGS sequence"/>
</dbReference>
<dbReference type="SUPFAM" id="SSF103473">
    <property type="entry name" value="MFS general substrate transporter"/>
    <property type="match status" value="1"/>
</dbReference>
<dbReference type="Pfam" id="PF07690">
    <property type="entry name" value="MFS_1"/>
    <property type="match status" value="1"/>
</dbReference>
<dbReference type="InterPro" id="IPR011701">
    <property type="entry name" value="MFS"/>
</dbReference>
<organism evidence="8 9">
    <name type="scientific">Polychaeton citri CBS 116435</name>
    <dbReference type="NCBI Taxonomy" id="1314669"/>
    <lineage>
        <taxon>Eukaryota</taxon>
        <taxon>Fungi</taxon>
        <taxon>Dikarya</taxon>
        <taxon>Ascomycota</taxon>
        <taxon>Pezizomycotina</taxon>
        <taxon>Dothideomycetes</taxon>
        <taxon>Dothideomycetidae</taxon>
        <taxon>Capnodiales</taxon>
        <taxon>Capnodiaceae</taxon>
        <taxon>Polychaeton</taxon>
    </lineage>
</organism>
<keyword evidence="3 6" id="KW-0812">Transmembrane</keyword>
<evidence type="ECO:0000313" key="8">
    <source>
        <dbReference type="EMBL" id="KAF2717535.1"/>
    </source>
</evidence>
<feature type="transmembrane region" description="Helical" evidence="6">
    <location>
        <begin position="301"/>
        <end position="319"/>
    </location>
</feature>
<dbReference type="PANTHER" id="PTHR23506:SF37">
    <property type="entry name" value="MAJOR FACILITATOR SUPERFAMILY (MFS) PROFILE DOMAIN-CONTAINING PROTEIN"/>
    <property type="match status" value="1"/>
</dbReference>
<feature type="transmembrane region" description="Helical" evidence="6">
    <location>
        <begin position="192"/>
        <end position="217"/>
    </location>
</feature>
<dbReference type="InterPro" id="IPR020846">
    <property type="entry name" value="MFS_dom"/>
</dbReference>
<keyword evidence="4 6" id="KW-1133">Transmembrane helix</keyword>
<dbReference type="PROSITE" id="PS50850">
    <property type="entry name" value="MFS"/>
    <property type="match status" value="1"/>
</dbReference>
<feature type="transmembrane region" description="Helical" evidence="6">
    <location>
        <begin position="147"/>
        <end position="172"/>
    </location>
</feature>
<feature type="transmembrane region" description="Helical" evidence="6">
    <location>
        <begin position="331"/>
        <end position="351"/>
    </location>
</feature>
<dbReference type="PANTHER" id="PTHR23506">
    <property type="entry name" value="GH10249P"/>
    <property type="match status" value="1"/>
</dbReference>
<dbReference type="GO" id="GO:0016020">
    <property type="term" value="C:membrane"/>
    <property type="evidence" value="ECO:0007669"/>
    <property type="project" value="UniProtKB-SubCell"/>
</dbReference>
<keyword evidence="9" id="KW-1185">Reference proteome</keyword>
<proteinExistence type="predicted"/>
<evidence type="ECO:0000256" key="4">
    <source>
        <dbReference type="ARBA" id="ARBA00022989"/>
    </source>
</evidence>
<feature type="transmembrane region" description="Helical" evidence="6">
    <location>
        <begin position="66"/>
        <end position="85"/>
    </location>
</feature>
<gene>
    <name evidence="8" type="ORF">K431DRAFT_341319</name>
</gene>
<dbReference type="Gene3D" id="1.20.1250.20">
    <property type="entry name" value="MFS general substrate transporter like domains"/>
    <property type="match status" value="2"/>
</dbReference>
<comment type="subcellular location">
    <subcellularLocation>
        <location evidence="1">Membrane</location>
        <topology evidence="1">Multi-pass membrane protein</topology>
    </subcellularLocation>
</comment>
<dbReference type="InterPro" id="IPR050930">
    <property type="entry name" value="MFS_Vesicular_Transporter"/>
</dbReference>
<evidence type="ECO:0000313" key="9">
    <source>
        <dbReference type="Proteomes" id="UP000799441"/>
    </source>
</evidence>
<comment type="caution">
    <text evidence="8">The sequence shown here is derived from an EMBL/GenBank/DDBJ whole genome shotgun (WGS) entry which is preliminary data.</text>
</comment>
<evidence type="ECO:0000256" key="5">
    <source>
        <dbReference type="ARBA" id="ARBA00023136"/>
    </source>
</evidence>
<feature type="domain" description="Major facilitator superfamily (MFS) profile" evidence="7">
    <location>
        <begin position="158"/>
        <end position="373"/>
    </location>
</feature>
<feature type="transmembrane region" description="Helical" evidence="6">
    <location>
        <begin position="29"/>
        <end position="54"/>
    </location>
</feature>
<feature type="transmembrane region" description="Helical" evidence="6">
    <location>
        <begin position="255"/>
        <end position="280"/>
    </location>
</feature>
<evidence type="ECO:0000256" key="6">
    <source>
        <dbReference type="SAM" id="Phobius"/>
    </source>
</evidence>
<feature type="transmembrane region" description="Helical" evidence="6">
    <location>
        <begin position="224"/>
        <end position="243"/>
    </location>
</feature>
<sequence length="373" mass="39616">MLAAYVGCTVVSSPCLLGAAVLLFVGKTIVILVLARILQGMSCAFVWTIGLAICVETVEPDRTIQIFCVIAIGTLWAPFVGGALYEKAGMQGVMTVAISVLAIDLVLRLLSCADREASDEEQPLLDSERGGNKDLKLSQERPRIKKAVPIVPCLSNPSLLTALFGSLMHAILMGSFDVTLATVSHKLFEFDSFQAGMLFLLIGIMHLVCGPTIGWAVDRYGTKVVAVFAFSILVPALVLLRFVGAGGAFRVTLYAALLSFAGIGLAGAGTPSIVEIGIVIDKYHSAYPKSFGDKGPYAMMYGMNGIVFNAGLTIGSELAGKLTQTIGYGNMNTVLAIISGMTAWLCLLYLGSKPRTELCNKDEPGQPHEPTKN</sequence>
<evidence type="ECO:0000259" key="7">
    <source>
        <dbReference type="PROSITE" id="PS50850"/>
    </source>
</evidence>
<dbReference type="GO" id="GO:0022857">
    <property type="term" value="F:transmembrane transporter activity"/>
    <property type="evidence" value="ECO:0007669"/>
    <property type="project" value="InterPro"/>
</dbReference>
<dbReference type="AlphaFoldDB" id="A0A9P4Q132"/>
<accession>A0A9P4Q132</accession>
<name>A0A9P4Q132_9PEZI</name>
<evidence type="ECO:0000256" key="3">
    <source>
        <dbReference type="ARBA" id="ARBA00022692"/>
    </source>
</evidence>
<evidence type="ECO:0000256" key="2">
    <source>
        <dbReference type="ARBA" id="ARBA00022448"/>
    </source>
</evidence>
<keyword evidence="5 6" id="KW-0472">Membrane</keyword>
<keyword evidence="2" id="KW-0813">Transport</keyword>
<reference evidence="8" key="1">
    <citation type="journal article" date="2020" name="Stud. Mycol.">
        <title>101 Dothideomycetes genomes: a test case for predicting lifestyles and emergence of pathogens.</title>
        <authorList>
            <person name="Haridas S."/>
            <person name="Albert R."/>
            <person name="Binder M."/>
            <person name="Bloem J."/>
            <person name="Labutti K."/>
            <person name="Salamov A."/>
            <person name="Andreopoulos B."/>
            <person name="Baker S."/>
            <person name="Barry K."/>
            <person name="Bills G."/>
            <person name="Bluhm B."/>
            <person name="Cannon C."/>
            <person name="Castanera R."/>
            <person name="Culley D."/>
            <person name="Daum C."/>
            <person name="Ezra D."/>
            <person name="Gonzalez J."/>
            <person name="Henrissat B."/>
            <person name="Kuo A."/>
            <person name="Liang C."/>
            <person name="Lipzen A."/>
            <person name="Lutzoni F."/>
            <person name="Magnuson J."/>
            <person name="Mondo S."/>
            <person name="Nolan M."/>
            <person name="Ohm R."/>
            <person name="Pangilinan J."/>
            <person name="Park H.-J."/>
            <person name="Ramirez L."/>
            <person name="Alfaro M."/>
            <person name="Sun H."/>
            <person name="Tritt A."/>
            <person name="Yoshinaga Y."/>
            <person name="Zwiers L.-H."/>
            <person name="Turgeon B."/>
            <person name="Goodwin S."/>
            <person name="Spatafora J."/>
            <person name="Crous P."/>
            <person name="Grigoriev I."/>
        </authorList>
    </citation>
    <scope>NUCLEOTIDE SEQUENCE</scope>
    <source>
        <strain evidence="8">CBS 116435</strain>
    </source>
</reference>
<evidence type="ECO:0000256" key="1">
    <source>
        <dbReference type="ARBA" id="ARBA00004141"/>
    </source>
</evidence>
<dbReference type="OrthoDB" id="5086884at2759"/>
<dbReference type="EMBL" id="MU003842">
    <property type="protein sequence ID" value="KAF2717535.1"/>
    <property type="molecule type" value="Genomic_DNA"/>
</dbReference>